<feature type="compositionally biased region" description="Basic and acidic residues" evidence="1">
    <location>
        <begin position="355"/>
        <end position="366"/>
    </location>
</feature>
<feature type="region of interest" description="Disordered" evidence="1">
    <location>
        <begin position="1"/>
        <end position="20"/>
    </location>
</feature>
<organism evidence="2 3">
    <name type="scientific">Caulobacter phage S2B</name>
    <dbReference type="NCBI Taxonomy" id="2759120"/>
    <lineage>
        <taxon>Viruses</taxon>
        <taxon>Duplodnaviria</taxon>
        <taxon>Heunggongvirae</taxon>
        <taxon>Uroviricota</taxon>
        <taxon>Caudoviricetes</taxon>
        <taxon>Autographivirales</taxon>
        <taxon>Autographivirales incertae sedis</taxon>
        <taxon>Sumtervirus</taxon>
        <taxon>Sumtervirus S2B</taxon>
    </lineage>
</organism>
<reference evidence="2" key="1">
    <citation type="submission" date="2019-12" db="EMBL/GenBank/DDBJ databases">
        <title>S2B, a lysogenic bacteriophage that infects Caulobacter crescentus.</title>
        <authorList>
            <person name="Ely B."/>
            <person name="Berrios L."/>
            <person name="Thomas Q."/>
        </authorList>
    </citation>
    <scope>NUCLEOTIDE SEQUENCE</scope>
</reference>
<feature type="region of interest" description="Disordered" evidence="1">
    <location>
        <begin position="530"/>
        <end position="549"/>
    </location>
</feature>
<dbReference type="EMBL" id="MN857473">
    <property type="protein sequence ID" value="QOC54135.1"/>
    <property type="molecule type" value="Genomic_DNA"/>
</dbReference>
<name>A0AAE7ML41_9CAUD</name>
<accession>A0AAE7ML41</accession>
<feature type="compositionally biased region" description="Basic and acidic residues" evidence="1">
    <location>
        <begin position="9"/>
        <end position="20"/>
    </location>
</feature>
<sequence>MTDLSKLQNRRDAAERITKNTDHILPRQRMTDTPQAMVRADMRNAYRGDQTDEVRKALGMVADTVGAVTELSQAQFADKERARANQAVQDQATGHIDAEAQKRSAAYAQVIATGTARVTAADLEGKAKVAIQQLLADGEHDLDDVNAKLDEVFKPALFEEDGKPKDYGSPEANSALYRALGEVRSQLHAGAQETIAGQVRAKGLQSVVDIVSLDAKKGVVSVEDGIAKAGALGIDAVTAKRELLPALVNTAIQTENPDLLLKAADSRKADGTRTWSAGEENSLRDQAITLRNTLDAKQDKEAAERSAATLGNMAVKVQQGFKITPQFVQQQIESGAIRPQDAQHLFGVQEHFDDEQRQKLQQRRADISWAQSQQDRAESRADRIQARAERAARRQADDLLIGIYQRGLSPAQAQRSIAALYAQRKIDGNTFRSMTEEVMQMPGDASVVSRLNAQDYEYTLKDVFTSAARLAGQPGYASVDEWDKRTQSGQLAFYRALRTGRTPADALRAGLSAAQLKDTFVDNMVRAARARDMTPPSPTRRRSRTLWLT</sequence>
<dbReference type="Proteomes" id="UP000827856">
    <property type="component" value="Segment"/>
</dbReference>
<feature type="compositionally biased region" description="Basic residues" evidence="1">
    <location>
        <begin position="539"/>
        <end position="549"/>
    </location>
</feature>
<evidence type="ECO:0000256" key="1">
    <source>
        <dbReference type="SAM" id="MobiDB-lite"/>
    </source>
</evidence>
<evidence type="ECO:0000313" key="3">
    <source>
        <dbReference type="Proteomes" id="UP000827856"/>
    </source>
</evidence>
<keyword evidence="3" id="KW-1185">Reference proteome</keyword>
<protein>
    <submittedName>
        <fullName evidence="2">Uncharacterized protein</fullName>
    </submittedName>
</protein>
<evidence type="ECO:0000313" key="2">
    <source>
        <dbReference type="EMBL" id="QOC54135.1"/>
    </source>
</evidence>
<feature type="region of interest" description="Disordered" evidence="1">
    <location>
        <begin position="355"/>
        <end position="386"/>
    </location>
</feature>
<feature type="compositionally biased region" description="Basic and acidic residues" evidence="1">
    <location>
        <begin position="375"/>
        <end position="386"/>
    </location>
</feature>
<gene>
    <name evidence="2" type="primary">S2B_gp021c</name>
</gene>
<proteinExistence type="predicted"/>